<name>A0A5C3QCR9_9AGAR</name>
<reference evidence="1 2" key="1">
    <citation type="journal article" date="2019" name="Nat. Ecol. Evol.">
        <title>Megaphylogeny resolves global patterns of mushroom evolution.</title>
        <authorList>
            <person name="Varga T."/>
            <person name="Krizsan K."/>
            <person name="Foldi C."/>
            <person name="Dima B."/>
            <person name="Sanchez-Garcia M."/>
            <person name="Sanchez-Ramirez S."/>
            <person name="Szollosi G.J."/>
            <person name="Szarkandi J.G."/>
            <person name="Papp V."/>
            <person name="Albert L."/>
            <person name="Andreopoulos W."/>
            <person name="Angelini C."/>
            <person name="Antonin V."/>
            <person name="Barry K.W."/>
            <person name="Bougher N.L."/>
            <person name="Buchanan P."/>
            <person name="Buyck B."/>
            <person name="Bense V."/>
            <person name="Catcheside P."/>
            <person name="Chovatia M."/>
            <person name="Cooper J."/>
            <person name="Damon W."/>
            <person name="Desjardin D."/>
            <person name="Finy P."/>
            <person name="Geml J."/>
            <person name="Haridas S."/>
            <person name="Hughes K."/>
            <person name="Justo A."/>
            <person name="Karasinski D."/>
            <person name="Kautmanova I."/>
            <person name="Kiss B."/>
            <person name="Kocsube S."/>
            <person name="Kotiranta H."/>
            <person name="LaButti K.M."/>
            <person name="Lechner B.E."/>
            <person name="Liimatainen K."/>
            <person name="Lipzen A."/>
            <person name="Lukacs Z."/>
            <person name="Mihaltcheva S."/>
            <person name="Morgado L.N."/>
            <person name="Niskanen T."/>
            <person name="Noordeloos M.E."/>
            <person name="Ohm R.A."/>
            <person name="Ortiz-Santana B."/>
            <person name="Ovrebo C."/>
            <person name="Racz N."/>
            <person name="Riley R."/>
            <person name="Savchenko A."/>
            <person name="Shiryaev A."/>
            <person name="Soop K."/>
            <person name="Spirin V."/>
            <person name="Szebenyi C."/>
            <person name="Tomsovsky M."/>
            <person name="Tulloss R.E."/>
            <person name="Uehling J."/>
            <person name="Grigoriev I.V."/>
            <person name="Vagvolgyi C."/>
            <person name="Papp T."/>
            <person name="Martin F.M."/>
            <person name="Miettinen O."/>
            <person name="Hibbett D.S."/>
            <person name="Nagy L.G."/>
        </authorList>
    </citation>
    <scope>NUCLEOTIDE SEQUENCE [LARGE SCALE GENOMIC DNA]</scope>
    <source>
        <strain evidence="1 2">CBS 309.79</strain>
    </source>
</reference>
<organism evidence="1 2">
    <name type="scientific">Pterulicium gracile</name>
    <dbReference type="NCBI Taxonomy" id="1884261"/>
    <lineage>
        <taxon>Eukaryota</taxon>
        <taxon>Fungi</taxon>
        <taxon>Dikarya</taxon>
        <taxon>Basidiomycota</taxon>
        <taxon>Agaricomycotina</taxon>
        <taxon>Agaricomycetes</taxon>
        <taxon>Agaricomycetidae</taxon>
        <taxon>Agaricales</taxon>
        <taxon>Pleurotineae</taxon>
        <taxon>Pterulaceae</taxon>
        <taxon>Pterulicium</taxon>
    </lineage>
</organism>
<keyword evidence="2" id="KW-1185">Reference proteome</keyword>
<dbReference type="EMBL" id="ML178831">
    <property type="protein sequence ID" value="TFK99874.1"/>
    <property type="molecule type" value="Genomic_DNA"/>
</dbReference>
<dbReference type="AlphaFoldDB" id="A0A5C3QCR9"/>
<accession>A0A5C3QCR9</accession>
<gene>
    <name evidence="1" type="ORF">BDV98DRAFT_125965</name>
</gene>
<proteinExistence type="predicted"/>
<protein>
    <submittedName>
        <fullName evidence="1">Uncharacterized protein</fullName>
    </submittedName>
</protein>
<dbReference type="Proteomes" id="UP000305067">
    <property type="component" value="Unassembled WGS sequence"/>
</dbReference>
<evidence type="ECO:0000313" key="2">
    <source>
        <dbReference type="Proteomes" id="UP000305067"/>
    </source>
</evidence>
<sequence>MDEWLFHNSNMSTVPAFRTRYYINLAFLEIKPKHAGTSRALSSGVMSISWSSQNENEQNADTTGKAVAKNVQSWLYRSRALDEIRLASAKSRRSTYLLTKAPSFASSFRITSCYWKKKPNRPCIFYLGRYEKWAQVTDFYISNISNTLSSGPTHRIIHTTASLCSKEAPSDVKQTRTLGLVPWLHNRSAPRFCKVPGSRPMVEAQCREALPLELTPVRLCSPQK</sequence>
<evidence type="ECO:0000313" key="1">
    <source>
        <dbReference type="EMBL" id="TFK99874.1"/>
    </source>
</evidence>